<protein>
    <recommendedName>
        <fullName evidence="3">Knr4/Smi1-like domain-containing protein</fullName>
    </recommendedName>
</protein>
<dbReference type="Gene3D" id="3.40.1580.10">
    <property type="entry name" value="SMI1/KNR4-like"/>
    <property type="match status" value="1"/>
</dbReference>
<dbReference type="OrthoDB" id="2045100at2"/>
<comment type="caution">
    <text evidence="1">The sequence shown here is derived from an EMBL/GenBank/DDBJ whole genome shotgun (WGS) entry which is preliminary data.</text>
</comment>
<dbReference type="PATRIC" id="fig|1397.4.peg.394"/>
<dbReference type="EMBL" id="LDPH01000001">
    <property type="protein sequence ID" value="KLV28492.1"/>
    <property type="molecule type" value="Genomic_DNA"/>
</dbReference>
<reference evidence="1 2" key="1">
    <citation type="submission" date="2015-05" db="EMBL/GenBank/DDBJ databases">
        <title>Whole genome sequence and identification of bacterial endophytes from Costus igneus.</title>
        <authorList>
            <person name="Lee Y.P."/>
            <person name="Gan H.M."/>
            <person name="Eng W."/>
            <person name="Wheatley M.S."/>
            <person name="Caraballo A."/>
            <person name="Polter S."/>
            <person name="Savka M.A."/>
            <person name="Hudson A.O."/>
        </authorList>
    </citation>
    <scope>NUCLEOTIDE SEQUENCE [LARGE SCALE GENOMIC DNA]</scope>
    <source>
        <strain evidence="1 2">RIT379</strain>
    </source>
</reference>
<accession>A0A0J1IRB3</accession>
<organism evidence="1 2">
    <name type="scientific">Niallia circulans</name>
    <name type="common">Bacillus circulans</name>
    <dbReference type="NCBI Taxonomy" id="1397"/>
    <lineage>
        <taxon>Bacteria</taxon>
        <taxon>Bacillati</taxon>
        <taxon>Bacillota</taxon>
        <taxon>Bacilli</taxon>
        <taxon>Bacillales</taxon>
        <taxon>Bacillaceae</taxon>
        <taxon>Niallia</taxon>
    </lineage>
</organism>
<gene>
    <name evidence="1" type="ORF">ABW02_01780</name>
</gene>
<sequence>MKRYKQSNGPLNKYKELFKLVNNVEIDEWILYPIKTQINSKKTWDDVVRQNKEARDERMSEDLIAIGDDGSGDLLCFKKVNRKIEDTIFLWNHETRELDEYAASLEEFIN</sequence>
<dbReference type="AlphaFoldDB" id="A0A0J1IRB3"/>
<evidence type="ECO:0000313" key="2">
    <source>
        <dbReference type="Proteomes" id="UP000036045"/>
    </source>
</evidence>
<dbReference type="Proteomes" id="UP000036045">
    <property type="component" value="Unassembled WGS sequence"/>
</dbReference>
<proteinExistence type="predicted"/>
<dbReference type="SUPFAM" id="SSF160631">
    <property type="entry name" value="SMI1/KNR4-like"/>
    <property type="match status" value="1"/>
</dbReference>
<evidence type="ECO:0008006" key="3">
    <source>
        <dbReference type="Google" id="ProtNLM"/>
    </source>
</evidence>
<name>A0A0J1IRB3_NIACI</name>
<keyword evidence="2" id="KW-1185">Reference proteome</keyword>
<dbReference type="InterPro" id="IPR037883">
    <property type="entry name" value="Knr4/Smi1-like_sf"/>
</dbReference>
<evidence type="ECO:0000313" key="1">
    <source>
        <dbReference type="EMBL" id="KLV28492.1"/>
    </source>
</evidence>
<dbReference type="Pfam" id="PF14567">
    <property type="entry name" value="SUKH_5"/>
    <property type="match status" value="1"/>
</dbReference>